<reference evidence="1" key="2">
    <citation type="journal article" date="2021" name="PeerJ">
        <title>Extensive microbial diversity within the chicken gut microbiome revealed by metagenomics and culture.</title>
        <authorList>
            <person name="Gilroy R."/>
            <person name="Ravi A."/>
            <person name="Getino M."/>
            <person name="Pursley I."/>
            <person name="Horton D.L."/>
            <person name="Alikhan N.F."/>
            <person name="Baker D."/>
            <person name="Gharbi K."/>
            <person name="Hall N."/>
            <person name="Watson M."/>
            <person name="Adriaenssens E.M."/>
            <person name="Foster-Nyarko E."/>
            <person name="Jarju S."/>
            <person name="Secka A."/>
            <person name="Antonio M."/>
            <person name="Oren A."/>
            <person name="Chaudhuri R.R."/>
            <person name="La Ragione R."/>
            <person name="Hildebrand F."/>
            <person name="Pallen M.J."/>
        </authorList>
    </citation>
    <scope>NUCLEOTIDE SEQUENCE</scope>
    <source>
        <strain evidence="1">CHK147-3167</strain>
    </source>
</reference>
<protein>
    <recommendedName>
        <fullName evidence="3">HNH endonuclease</fullName>
    </recommendedName>
</protein>
<organism evidence="1 2">
    <name type="scientific">Candidatus Coprosoma intestinipullorum</name>
    <dbReference type="NCBI Taxonomy" id="2840752"/>
    <lineage>
        <taxon>Bacteria</taxon>
        <taxon>Bacillati</taxon>
        <taxon>Bacillota</taxon>
        <taxon>Bacillota incertae sedis</taxon>
        <taxon>Candidatus Coprosoma</taxon>
    </lineage>
</organism>
<dbReference type="AlphaFoldDB" id="A0A9D0ZR64"/>
<evidence type="ECO:0000313" key="2">
    <source>
        <dbReference type="Proteomes" id="UP000886786"/>
    </source>
</evidence>
<proteinExistence type="predicted"/>
<evidence type="ECO:0000313" key="1">
    <source>
        <dbReference type="EMBL" id="HIQ90727.1"/>
    </source>
</evidence>
<dbReference type="Gene3D" id="1.10.30.50">
    <property type="match status" value="1"/>
</dbReference>
<dbReference type="EMBL" id="DVFV01000069">
    <property type="protein sequence ID" value="HIQ90727.1"/>
    <property type="molecule type" value="Genomic_DNA"/>
</dbReference>
<name>A0A9D0ZR64_9FIRM</name>
<dbReference type="Proteomes" id="UP000886786">
    <property type="component" value="Unassembled WGS sequence"/>
</dbReference>
<reference evidence="1" key="1">
    <citation type="submission" date="2020-10" db="EMBL/GenBank/DDBJ databases">
        <authorList>
            <person name="Gilroy R."/>
        </authorList>
    </citation>
    <scope>NUCLEOTIDE SEQUENCE</scope>
    <source>
        <strain evidence="1">CHK147-3167</strain>
    </source>
</reference>
<sequence length="109" mass="12794">MKTKRSKATDIPMSVKKKVWERDGGCCVVCGNSYNVMPNAHYISRKHGGLGIEQNVVTLCTELTPNKCHRRYDFGTKEEHEEIKKIIRDYLKSKYPNWKEEDLVYRKWG</sequence>
<comment type="caution">
    <text evidence="1">The sequence shown here is derived from an EMBL/GenBank/DDBJ whole genome shotgun (WGS) entry which is preliminary data.</text>
</comment>
<gene>
    <name evidence="1" type="ORF">IAB27_03765</name>
</gene>
<evidence type="ECO:0008006" key="3">
    <source>
        <dbReference type="Google" id="ProtNLM"/>
    </source>
</evidence>
<accession>A0A9D0ZR64</accession>